<evidence type="ECO:0000256" key="9">
    <source>
        <dbReference type="SAM" id="MobiDB-lite"/>
    </source>
</evidence>
<evidence type="ECO:0000256" key="4">
    <source>
        <dbReference type="ARBA" id="ARBA00022692"/>
    </source>
</evidence>
<feature type="compositionally biased region" description="Basic and acidic residues" evidence="9">
    <location>
        <begin position="46"/>
        <end position="60"/>
    </location>
</feature>
<dbReference type="GO" id="GO:0005886">
    <property type="term" value="C:plasma membrane"/>
    <property type="evidence" value="ECO:0007669"/>
    <property type="project" value="UniProtKB-SubCell"/>
</dbReference>
<name>J4U5Z0_TRIAS</name>
<evidence type="ECO:0000256" key="7">
    <source>
        <dbReference type="ARBA" id="ARBA00023177"/>
    </source>
</evidence>
<evidence type="ECO:0000256" key="3">
    <source>
        <dbReference type="ARBA" id="ARBA00022448"/>
    </source>
</evidence>
<evidence type="ECO:0000313" key="12">
    <source>
        <dbReference type="Proteomes" id="UP000002748"/>
    </source>
</evidence>
<dbReference type="AlphaFoldDB" id="J4U5Z0"/>
<keyword evidence="5 8" id="KW-1133">Transmembrane helix</keyword>
<feature type="transmembrane region" description="Helical" evidence="8">
    <location>
        <begin position="386"/>
        <end position="408"/>
    </location>
</feature>
<evidence type="ECO:0000256" key="2">
    <source>
        <dbReference type="ARBA" id="ARBA00005887"/>
    </source>
</evidence>
<keyword evidence="4 8" id="KW-0812">Transmembrane</keyword>
<feature type="transmembrane region" description="Helical" evidence="8">
    <location>
        <begin position="168"/>
        <end position="189"/>
    </location>
</feature>
<comment type="similarity">
    <text evidence="2 8">Belongs to the ammonia transporter channel (TC 1.A.11.2) family.</text>
</comment>
<evidence type="ECO:0000259" key="10">
    <source>
        <dbReference type="Pfam" id="PF00909"/>
    </source>
</evidence>
<dbReference type="RefSeq" id="XP_014176765.1">
    <property type="nucleotide sequence ID" value="XM_014321290.1"/>
</dbReference>
<dbReference type="GO" id="GO:0008519">
    <property type="term" value="F:ammonium channel activity"/>
    <property type="evidence" value="ECO:0007669"/>
    <property type="project" value="InterPro"/>
</dbReference>
<dbReference type="InterPro" id="IPR018047">
    <property type="entry name" value="Ammonium_transpt_CS"/>
</dbReference>
<protein>
    <recommendedName>
        <fullName evidence="8">Ammonium transporter</fullName>
    </recommendedName>
</protein>
<dbReference type="PANTHER" id="PTHR43029">
    <property type="entry name" value="AMMONIUM TRANSPORTER MEP2"/>
    <property type="match status" value="1"/>
</dbReference>
<evidence type="ECO:0000256" key="6">
    <source>
        <dbReference type="ARBA" id="ARBA00023136"/>
    </source>
</evidence>
<proteinExistence type="inferred from homology"/>
<feature type="transmembrane region" description="Helical" evidence="8">
    <location>
        <begin position="331"/>
        <end position="348"/>
    </location>
</feature>
<dbReference type="VEuPathDB" id="FungiDB:A1Q1_06081"/>
<feature type="transmembrane region" description="Helical" evidence="8">
    <location>
        <begin position="303"/>
        <end position="324"/>
    </location>
</feature>
<dbReference type="InterPro" id="IPR029020">
    <property type="entry name" value="Ammonium/urea_transptr"/>
</dbReference>
<dbReference type="InterPro" id="IPR001905">
    <property type="entry name" value="Ammonium_transpt"/>
</dbReference>
<dbReference type="Pfam" id="PF00909">
    <property type="entry name" value="Ammonium_transp"/>
    <property type="match status" value="1"/>
</dbReference>
<evidence type="ECO:0000256" key="1">
    <source>
        <dbReference type="ARBA" id="ARBA00004141"/>
    </source>
</evidence>
<feature type="transmembrane region" description="Helical" evidence="8">
    <location>
        <begin position="114"/>
        <end position="132"/>
    </location>
</feature>
<feature type="transmembrane region" description="Helical" evidence="8">
    <location>
        <begin position="276"/>
        <end position="297"/>
    </location>
</feature>
<dbReference type="PROSITE" id="PS01219">
    <property type="entry name" value="AMMONIUM_TRANSP"/>
    <property type="match status" value="1"/>
</dbReference>
<dbReference type="PANTHER" id="PTHR43029:SF10">
    <property type="entry name" value="AMMONIUM TRANSPORTER MEP2"/>
    <property type="match status" value="1"/>
</dbReference>
<accession>J4U5Z0</accession>
<dbReference type="EMBL" id="ALBS01000326">
    <property type="protein sequence ID" value="EJT45465.1"/>
    <property type="molecule type" value="Genomic_DNA"/>
</dbReference>
<feature type="region of interest" description="Disordered" evidence="9">
    <location>
        <begin position="46"/>
        <end position="69"/>
    </location>
</feature>
<dbReference type="Gene3D" id="1.10.3430.10">
    <property type="entry name" value="Ammonium transporter AmtB like domains"/>
    <property type="match status" value="1"/>
</dbReference>
<dbReference type="Proteomes" id="UP000002748">
    <property type="component" value="Unassembled WGS sequence"/>
</dbReference>
<organism evidence="11 12">
    <name type="scientific">Trichosporon asahii var. asahii (strain ATCC 90039 / CBS 2479 / JCM 2466 / KCTC 7840 / NBRC 103889/ NCYC 2677 / UAMH 7654)</name>
    <name type="common">Yeast</name>
    <dbReference type="NCBI Taxonomy" id="1186058"/>
    <lineage>
        <taxon>Eukaryota</taxon>
        <taxon>Fungi</taxon>
        <taxon>Dikarya</taxon>
        <taxon>Basidiomycota</taxon>
        <taxon>Agaricomycotina</taxon>
        <taxon>Tremellomycetes</taxon>
        <taxon>Trichosporonales</taxon>
        <taxon>Trichosporonaceae</taxon>
        <taxon>Trichosporon</taxon>
    </lineage>
</organism>
<keyword evidence="7 8" id="KW-0924">Ammonia transport</keyword>
<evidence type="ECO:0000313" key="11">
    <source>
        <dbReference type="EMBL" id="EJT45465.1"/>
    </source>
</evidence>
<gene>
    <name evidence="11" type="ORF">A1Q1_06081</name>
</gene>
<feature type="transmembrane region" description="Helical" evidence="8">
    <location>
        <begin position="235"/>
        <end position="256"/>
    </location>
</feature>
<comment type="caution">
    <text evidence="11">The sequence shown here is derived from an EMBL/GenBank/DDBJ whole genome shotgun (WGS) entry which is preliminary data.</text>
</comment>
<dbReference type="GeneID" id="25989593"/>
<dbReference type="SUPFAM" id="SSF111352">
    <property type="entry name" value="Ammonium transporter"/>
    <property type="match status" value="1"/>
</dbReference>
<sequence>MRPSPVDGIPRPFAALRGEEVGLGLYGLRVERDTLQLLQQSVESMREQSLRLGEEKKPEDKGEDGEVDHPMDKWLNPARLLTPVIVCMALVWLMVPGVGLFYSGLLRRKNALSMIQLAMLGVAVASFQWFFWGYSLAFSETANAYIGDLKHFGLMNVLEAPSMGSTRLPAILFCAYQSCFAMITIGITAGGFAERSKIGPVMLFMFIWLTIVYCPIACWTWNANGWTFKLGGLDFAGGSPVHISSGTASLAIALYLGKRRGYGTERLAYKPHNTTFIVLGTVFLWFGWFGFNGGSALSANMRAVQACIVTNLAASVGGITWMLLDWRLDHKLSAVGFCSGAICGLVGITPAAGYVGSPAAVAIGVVTAVGANFATKIKYFVRIDEALDVFATHGVGGLIGCCLTALFADSRVAGFDGITAIPGGWINHNYIQLGYQIADAVASMAYSFVMTTIICWLLHFIPFCRLSCNAMIMSFLSRSLSRRSSTSSTSSGSSDQAQSRVEDGFNPSPAMYWHAPCATAPFYVSQREARKIERNYQKMLQKGIVEYART</sequence>
<reference evidence="11 12" key="1">
    <citation type="journal article" date="2012" name="Eukaryot. Cell">
        <title>Draft genome sequence of CBS 2479, the standard type strain of Trichosporon asahii.</title>
        <authorList>
            <person name="Yang R.Y."/>
            <person name="Li H.T."/>
            <person name="Zhu H."/>
            <person name="Zhou G.P."/>
            <person name="Wang M."/>
            <person name="Wang L."/>
        </authorList>
    </citation>
    <scope>NUCLEOTIDE SEQUENCE [LARGE SCALE GENOMIC DNA]</scope>
    <source>
        <strain evidence="12">ATCC 90039 / CBS 2479 / JCM 2466 / KCTC 7840 / NCYC 2677 / UAMH 7654</strain>
    </source>
</reference>
<keyword evidence="6 8" id="KW-0472">Membrane</keyword>
<feature type="transmembrane region" description="Helical" evidence="8">
    <location>
        <begin position="80"/>
        <end position="102"/>
    </location>
</feature>
<feature type="transmembrane region" description="Helical" evidence="8">
    <location>
        <begin position="201"/>
        <end position="223"/>
    </location>
</feature>
<comment type="subcellular location">
    <subcellularLocation>
        <location evidence="8">Cell membrane</location>
        <topology evidence="8">Multi-pass membrane protein</topology>
    </subcellularLocation>
    <subcellularLocation>
        <location evidence="1">Membrane</location>
        <topology evidence="1">Multi-pass membrane protein</topology>
    </subcellularLocation>
</comment>
<dbReference type="KEGG" id="tasa:A1Q1_06081"/>
<feature type="transmembrane region" description="Helical" evidence="8">
    <location>
        <begin position="354"/>
        <end position="374"/>
    </location>
</feature>
<dbReference type="InterPro" id="IPR024041">
    <property type="entry name" value="NH4_transpt_AmtB-like_dom"/>
</dbReference>
<dbReference type="HOGENOM" id="CLU_495391_0_0_1"/>
<dbReference type="OrthoDB" id="534912at2759"/>
<feature type="domain" description="Ammonium transporter AmtB-like" evidence="10">
    <location>
        <begin position="85"/>
        <end position="467"/>
    </location>
</feature>
<evidence type="ECO:0000256" key="5">
    <source>
        <dbReference type="ARBA" id="ARBA00022989"/>
    </source>
</evidence>
<keyword evidence="3 8" id="KW-0813">Transport</keyword>
<dbReference type="NCBIfam" id="TIGR00836">
    <property type="entry name" value="amt"/>
    <property type="match status" value="1"/>
</dbReference>
<feature type="transmembrane region" description="Helical" evidence="8">
    <location>
        <begin position="444"/>
        <end position="464"/>
    </location>
</feature>
<dbReference type="FunFam" id="1.10.3430.10:FF:000003">
    <property type="entry name" value="Ammonium transporter"/>
    <property type="match status" value="1"/>
</dbReference>
<evidence type="ECO:0000256" key="8">
    <source>
        <dbReference type="RuleBase" id="RU362002"/>
    </source>
</evidence>